<evidence type="ECO:0000256" key="1">
    <source>
        <dbReference type="ARBA" id="ARBA00005695"/>
    </source>
</evidence>
<dbReference type="Gene3D" id="3.40.190.10">
    <property type="entry name" value="Periplasmic binding protein-like II"/>
    <property type="match status" value="1"/>
</dbReference>
<dbReference type="GO" id="GO:0043190">
    <property type="term" value="C:ATP-binding cassette (ABC) transporter complex"/>
    <property type="evidence" value="ECO:0007669"/>
    <property type="project" value="InterPro"/>
</dbReference>
<dbReference type="PIRSF" id="PIRSF002741">
    <property type="entry name" value="MppA"/>
    <property type="match status" value="1"/>
</dbReference>
<dbReference type="InterPro" id="IPR030678">
    <property type="entry name" value="Peptide/Ni-bd"/>
</dbReference>
<name>A0A399FE49_9DEIN</name>
<evidence type="ECO:0000256" key="2">
    <source>
        <dbReference type="ARBA" id="ARBA00022448"/>
    </source>
</evidence>
<dbReference type="GO" id="GO:0015833">
    <property type="term" value="P:peptide transport"/>
    <property type="evidence" value="ECO:0007669"/>
    <property type="project" value="TreeGrafter"/>
</dbReference>
<accession>A0A399FE49</accession>
<dbReference type="InterPro" id="IPR000914">
    <property type="entry name" value="SBP_5_dom"/>
</dbReference>
<protein>
    <submittedName>
        <fullName evidence="5">Oligopeptide-binding protein AppA</fullName>
    </submittedName>
</protein>
<keyword evidence="2" id="KW-0813">Transport</keyword>
<sequence>MGLAMRLKPFAAPLLGLFILLGGMVSAQDRGGTLTVALGYDLDTLDPYASGFLTDVQSTFLEPLVYPDENAKFQPALAVEVPTLANKGIRITDNGKKMIVTYKLRPGVKWADGEPVTSADVKFTWEAIKDPKYLGPEKDGTEEIERIETPDPLTAVIYYKQIFSGFKSALFSYGILPKHVLEGKDLNKDPFWDKPFGAGPFRVTEFKRGQYVIVERNPNYWRKDAAGNQLPYIDRIIFKIIPNTNTTVTQLKSGEVNFAYNIPFTLAPSIDNVPGLKVINAKTLAFRHLTFNFKNEFLKDLNVRKAFAYGVDRDSINKALGGYLKPLNTFVVSSFDFASNAVPIYKYDPAKAKAALKEAGFNPGPDGIMVKDGKRLSLKFMTQAGRAEYELAQQVIIAQMKAVGVELIPDNKSGAALSDARRKGGYDVWYSGWITPADPIDSYVSFYTTKGFNNGSGYSNATVDSFLEKASQTLDPSLVTLYMARVQNQVLSDLATLPLFEAPQIIAVTEKLQNFKPNPTNQTNFRNTSDWWLKK</sequence>
<dbReference type="Pfam" id="PF00496">
    <property type="entry name" value="SBP_bac_5"/>
    <property type="match status" value="1"/>
</dbReference>
<gene>
    <name evidence="5" type="primary">appA_1</name>
    <name evidence="5" type="ORF">Mgrana_00766</name>
</gene>
<dbReference type="CDD" id="cd08513">
    <property type="entry name" value="PBP2_thermophilic_Hb8_like"/>
    <property type="match status" value="1"/>
</dbReference>
<dbReference type="Gene3D" id="3.90.76.10">
    <property type="entry name" value="Dipeptide-binding Protein, Domain 1"/>
    <property type="match status" value="1"/>
</dbReference>
<dbReference type="SUPFAM" id="SSF53850">
    <property type="entry name" value="Periplasmic binding protein-like II"/>
    <property type="match status" value="1"/>
</dbReference>
<evidence type="ECO:0000313" key="5">
    <source>
        <dbReference type="EMBL" id="RIH93322.1"/>
    </source>
</evidence>
<evidence type="ECO:0000313" key="6">
    <source>
        <dbReference type="Proteomes" id="UP000266178"/>
    </source>
</evidence>
<dbReference type="GO" id="GO:0042597">
    <property type="term" value="C:periplasmic space"/>
    <property type="evidence" value="ECO:0007669"/>
    <property type="project" value="UniProtKB-ARBA"/>
</dbReference>
<dbReference type="Proteomes" id="UP000266178">
    <property type="component" value="Unassembled WGS sequence"/>
</dbReference>
<evidence type="ECO:0000259" key="4">
    <source>
        <dbReference type="Pfam" id="PF00496"/>
    </source>
</evidence>
<evidence type="ECO:0000256" key="3">
    <source>
        <dbReference type="ARBA" id="ARBA00022729"/>
    </source>
</evidence>
<dbReference type="AlphaFoldDB" id="A0A399FE49"/>
<proteinExistence type="inferred from homology"/>
<feature type="domain" description="Solute-binding protein family 5" evidence="4">
    <location>
        <begin position="81"/>
        <end position="451"/>
    </location>
</feature>
<dbReference type="PANTHER" id="PTHR30290">
    <property type="entry name" value="PERIPLASMIC BINDING COMPONENT OF ABC TRANSPORTER"/>
    <property type="match status" value="1"/>
</dbReference>
<reference evidence="5 6" key="1">
    <citation type="submission" date="2018-08" db="EMBL/GenBank/DDBJ databases">
        <title>Meiothermus granaticius genome AF-68 sequencing project.</title>
        <authorList>
            <person name="Da Costa M.S."/>
            <person name="Albuquerque L."/>
            <person name="Raposo P."/>
            <person name="Froufe H.J.C."/>
            <person name="Barroso C.S."/>
            <person name="Egas C."/>
        </authorList>
    </citation>
    <scope>NUCLEOTIDE SEQUENCE [LARGE SCALE GENOMIC DNA]</scope>
    <source>
        <strain evidence="5 6">AF-68</strain>
    </source>
</reference>
<organism evidence="5 6">
    <name type="scientific">Meiothermus granaticius NBRC 107808</name>
    <dbReference type="NCBI Taxonomy" id="1227551"/>
    <lineage>
        <taxon>Bacteria</taxon>
        <taxon>Thermotogati</taxon>
        <taxon>Deinococcota</taxon>
        <taxon>Deinococci</taxon>
        <taxon>Thermales</taxon>
        <taxon>Thermaceae</taxon>
        <taxon>Meiothermus</taxon>
    </lineage>
</organism>
<comment type="similarity">
    <text evidence="1">Belongs to the bacterial solute-binding protein 5 family.</text>
</comment>
<dbReference type="InterPro" id="IPR039424">
    <property type="entry name" value="SBP_5"/>
</dbReference>
<dbReference type="Gene3D" id="3.10.105.10">
    <property type="entry name" value="Dipeptide-binding Protein, Domain 3"/>
    <property type="match status" value="1"/>
</dbReference>
<comment type="caution">
    <text evidence="5">The sequence shown here is derived from an EMBL/GenBank/DDBJ whole genome shotgun (WGS) entry which is preliminary data.</text>
</comment>
<dbReference type="GO" id="GO:1904680">
    <property type="term" value="F:peptide transmembrane transporter activity"/>
    <property type="evidence" value="ECO:0007669"/>
    <property type="project" value="TreeGrafter"/>
</dbReference>
<keyword evidence="6" id="KW-1185">Reference proteome</keyword>
<dbReference type="PANTHER" id="PTHR30290:SF9">
    <property type="entry name" value="OLIGOPEPTIDE-BINDING PROTEIN APPA"/>
    <property type="match status" value="1"/>
</dbReference>
<dbReference type="EMBL" id="QWLB01000007">
    <property type="protein sequence ID" value="RIH93322.1"/>
    <property type="molecule type" value="Genomic_DNA"/>
</dbReference>
<keyword evidence="3" id="KW-0732">Signal</keyword>